<proteinExistence type="predicted"/>
<organism evidence="2 3">
    <name type="scientific">Aspergillus cavernicola</name>
    <dbReference type="NCBI Taxonomy" id="176166"/>
    <lineage>
        <taxon>Eukaryota</taxon>
        <taxon>Fungi</taxon>
        <taxon>Dikarya</taxon>
        <taxon>Ascomycota</taxon>
        <taxon>Pezizomycotina</taxon>
        <taxon>Eurotiomycetes</taxon>
        <taxon>Eurotiomycetidae</taxon>
        <taxon>Eurotiales</taxon>
        <taxon>Aspergillaceae</taxon>
        <taxon>Aspergillus</taxon>
        <taxon>Aspergillus subgen. Nidulantes</taxon>
    </lineage>
</organism>
<feature type="region of interest" description="Disordered" evidence="1">
    <location>
        <begin position="85"/>
        <end position="109"/>
    </location>
</feature>
<comment type="caution">
    <text evidence="2">The sequence shown here is derived from an EMBL/GenBank/DDBJ whole genome shotgun (WGS) entry which is preliminary data.</text>
</comment>
<evidence type="ECO:0000256" key="1">
    <source>
        <dbReference type="SAM" id="MobiDB-lite"/>
    </source>
</evidence>
<keyword evidence="3" id="KW-1185">Reference proteome</keyword>
<reference evidence="2 3" key="1">
    <citation type="submission" date="2024-07" db="EMBL/GenBank/DDBJ databases">
        <title>Section-level genome sequencing and comparative genomics of Aspergillus sections Usti and Cavernicolus.</title>
        <authorList>
            <consortium name="Lawrence Berkeley National Laboratory"/>
            <person name="Nybo J.L."/>
            <person name="Vesth T.C."/>
            <person name="Theobald S."/>
            <person name="Frisvad J.C."/>
            <person name="Larsen T.O."/>
            <person name="Kjaerboelling I."/>
            <person name="Rothschild-Mancinelli K."/>
            <person name="Lyhne E.K."/>
            <person name="Kogle M.E."/>
            <person name="Barry K."/>
            <person name="Clum A."/>
            <person name="Na H."/>
            <person name="Ledsgaard L."/>
            <person name="Lin J."/>
            <person name="Lipzen A."/>
            <person name="Kuo A."/>
            <person name="Riley R."/>
            <person name="Mondo S."/>
            <person name="LaButti K."/>
            <person name="Haridas S."/>
            <person name="Pangalinan J."/>
            <person name="Salamov A.A."/>
            <person name="Simmons B.A."/>
            <person name="Magnuson J.K."/>
            <person name="Chen J."/>
            <person name="Drula E."/>
            <person name="Henrissat B."/>
            <person name="Wiebenga A."/>
            <person name="Lubbers R.J."/>
            <person name="Gomes A.C."/>
            <person name="Makela M.R."/>
            <person name="Stajich J."/>
            <person name="Grigoriev I.V."/>
            <person name="Mortensen U.H."/>
            <person name="De vries R.P."/>
            <person name="Baker S.E."/>
            <person name="Andersen M.R."/>
        </authorList>
    </citation>
    <scope>NUCLEOTIDE SEQUENCE [LARGE SCALE GENOMIC DNA]</scope>
    <source>
        <strain evidence="2 3">CBS 600.67</strain>
    </source>
</reference>
<dbReference type="Proteomes" id="UP001610335">
    <property type="component" value="Unassembled WGS sequence"/>
</dbReference>
<sequence length="329" mass="37313">MQRQSELEFRKGVRQKLDDMEAGFQIISGNRAAAVEEQRSLILELGSNIQELPVQRLSDFPMLEFPRVNALAECLTSGTTSLITSSEEPRLLASPDEDDENIPATKIGSRHSRKDELGLLRPLVGIFEQNMEGGDFNSGSLDSRPTWGVSPSENTFTAVCLAAFSNQKEIPSISYFCDLWLREVYDQRRDLMTMLRSLIAQMALIMLEVVDSSLDFSQARFERIEDPSFSIDAALQLLRDLRSYIEVLENRDDRQQSRDLFRLLHLLTAILDGGDSTTTNTAKFGEHPQHTTKICFTANSYVDVLARLVGDDQLDKIEYSEQLWSWHIL</sequence>
<dbReference type="EMBL" id="JBFXLS010000041">
    <property type="protein sequence ID" value="KAL2824808.1"/>
    <property type="molecule type" value="Genomic_DNA"/>
</dbReference>
<accession>A0ABR4IAN1</accession>
<evidence type="ECO:0000313" key="2">
    <source>
        <dbReference type="EMBL" id="KAL2824808.1"/>
    </source>
</evidence>
<gene>
    <name evidence="2" type="ORF">BDW59DRAFT_162229</name>
</gene>
<evidence type="ECO:0000313" key="3">
    <source>
        <dbReference type="Proteomes" id="UP001610335"/>
    </source>
</evidence>
<protein>
    <submittedName>
        <fullName evidence="2">Uncharacterized protein</fullName>
    </submittedName>
</protein>
<name>A0ABR4IAN1_9EURO</name>